<dbReference type="Proteomes" id="UP000583279">
    <property type="component" value="Unassembled WGS sequence"/>
</dbReference>
<dbReference type="InterPro" id="IPR045657">
    <property type="entry name" value="DUF6392"/>
</dbReference>
<sequence>MVLMDAPTIKLWVESLGLGFTELVASGKIPNQPLVKPFEDSDWPTMRPVEGVELLFNDRTKSLKQILITLIPTVGQSVYAGGLPTPFSLMINQQSVRSALGEPMDSRGRARLPGGLGIRGGWDAYKLSSEWHPNAKVIIGYLENYAVNNISFSVIN</sequence>
<gene>
    <name evidence="1" type="ORF">HBO18_04280</name>
</gene>
<dbReference type="Pfam" id="PF19929">
    <property type="entry name" value="DUF6392"/>
    <property type="match status" value="1"/>
</dbReference>
<proteinExistence type="predicted"/>
<reference evidence="1 2" key="1">
    <citation type="journal article" date="2020" name="Front. Microbiol.">
        <title>Genetic Organization of the aprX-lipA2 Operon Affects the Proteolytic Potential of Pseudomonas Species in Milk.</title>
        <authorList>
            <person name="Maier C."/>
            <person name="Huptas C."/>
            <person name="von Neubeck M."/>
            <person name="Scherer S."/>
            <person name="Wenning M."/>
            <person name="Lucking G."/>
        </authorList>
    </citation>
    <scope>NUCLEOTIDE SEQUENCE [LARGE SCALE GENOMIC DNA]</scope>
    <source>
        <strain evidence="1 2">WS 4997</strain>
    </source>
</reference>
<protein>
    <submittedName>
        <fullName evidence="1">Pyocin immunity protein</fullName>
    </submittedName>
</protein>
<dbReference type="AlphaFoldDB" id="A0A7Y1PXM2"/>
<organism evidence="1 2">
    <name type="scientific">Pseudomonas lactis</name>
    <dbReference type="NCBI Taxonomy" id="1615674"/>
    <lineage>
        <taxon>Bacteria</taxon>
        <taxon>Pseudomonadati</taxon>
        <taxon>Pseudomonadota</taxon>
        <taxon>Gammaproteobacteria</taxon>
        <taxon>Pseudomonadales</taxon>
        <taxon>Pseudomonadaceae</taxon>
        <taxon>Pseudomonas</taxon>
    </lineage>
</organism>
<evidence type="ECO:0000313" key="1">
    <source>
        <dbReference type="EMBL" id="NNA43341.1"/>
    </source>
</evidence>
<evidence type="ECO:0000313" key="2">
    <source>
        <dbReference type="Proteomes" id="UP000583279"/>
    </source>
</evidence>
<dbReference type="EMBL" id="JAAQYK010000001">
    <property type="protein sequence ID" value="NNA43341.1"/>
    <property type="molecule type" value="Genomic_DNA"/>
</dbReference>
<accession>A0A7Y1PXM2</accession>
<comment type="caution">
    <text evidence="1">The sequence shown here is derived from an EMBL/GenBank/DDBJ whole genome shotgun (WGS) entry which is preliminary data.</text>
</comment>
<name>A0A7Y1PXM2_9PSED</name>